<dbReference type="Proteomes" id="UP000680588">
    <property type="component" value="Chromosome"/>
</dbReference>
<evidence type="ECO:0000313" key="2">
    <source>
        <dbReference type="Proteomes" id="UP000680588"/>
    </source>
</evidence>
<dbReference type="InterPro" id="IPR012349">
    <property type="entry name" value="Split_barrel_FMN-bd"/>
</dbReference>
<keyword evidence="2" id="KW-1185">Reference proteome</keyword>
<dbReference type="RefSeq" id="WP_207347397.1">
    <property type="nucleotide sequence ID" value="NZ_CP076456.1"/>
</dbReference>
<dbReference type="KEGG" id="asun:KG104_04390"/>
<accession>A0A975S741</accession>
<sequence length="145" mass="16551">MTSEERPPIVELSPEQCWKYLEKTFHGRLAVSVANRPSIYPLNYYAHDGVILFRTSPGTKLAELAVNDHVAFEADGILSDQAWSVVVQGTTRLLEAQSEIEAADNLPLQPWVRTLKYRYVEIQPETITGRFFNLGPEPERYPEEM</sequence>
<dbReference type="InterPro" id="IPR024747">
    <property type="entry name" value="Pyridox_Oxase-rel"/>
</dbReference>
<proteinExistence type="predicted"/>
<organism evidence="1 2">
    <name type="scientific">Arthrobacter sunyaminii</name>
    <dbReference type="NCBI Taxonomy" id="2816859"/>
    <lineage>
        <taxon>Bacteria</taxon>
        <taxon>Bacillati</taxon>
        <taxon>Actinomycetota</taxon>
        <taxon>Actinomycetes</taxon>
        <taxon>Micrococcales</taxon>
        <taxon>Micrococcaceae</taxon>
        <taxon>Arthrobacter</taxon>
    </lineage>
</organism>
<protein>
    <submittedName>
        <fullName evidence="1">Pyridoxamine 5'-phosphate oxidase family protein</fullName>
    </submittedName>
</protein>
<evidence type="ECO:0000313" key="1">
    <source>
        <dbReference type="EMBL" id="QWQ37038.1"/>
    </source>
</evidence>
<dbReference type="Gene3D" id="2.30.110.10">
    <property type="entry name" value="Electron Transport, Fmn-binding Protein, Chain A"/>
    <property type="match status" value="1"/>
</dbReference>
<dbReference type="SUPFAM" id="SSF50475">
    <property type="entry name" value="FMN-binding split barrel"/>
    <property type="match status" value="1"/>
</dbReference>
<name>A0A975S741_9MICC</name>
<reference evidence="1" key="1">
    <citation type="submission" date="2021-06" db="EMBL/GenBank/DDBJ databases">
        <title>Novel species in genus Arthrobacter.</title>
        <authorList>
            <person name="Zhang G."/>
        </authorList>
    </citation>
    <scope>NUCLEOTIDE SEQUENCE</scope>
    <source>
        <strain evidence="1">Zg-ZUI122</strain>
    </source>
</reference>
<gene>
    <name evidence="1" type="ORF">KG104_04390</name>
</gene>
<dbReference type="EMBL" id="CP076456">
    <property type="protein sequence ID" value="QWQ37038.1"/>
    <property type="molecule type" value="Genomic_DNA"/>
</dbReference>
<dbReference type="AlphaFoldDB" id="A0A975S741"/>
<dbReference type="Pfam" id="PF12900">
    <property type="entry name" value="Pyridox_ox_2"/>
    <property type="match status" value="1"/>
</dbReference>